<evidence type="ECO:0000313" key="3">
    <source>
        <dbReference type="Proteomes" id="UP001303211"/>
    </source>
</evidence>
<dbReference type="InterPro" id="IPR029060">
    <property type="entry name" value="PIN-like_dom_sf"/>
</dbReference>
<keyword evidence="3" id="KW-1185">Reference proteome</keyword>
<dbReference type="CDD" id="cd09854">
    <property type="entry name" value="PIN_VapC-like"/>
    <property type="match status" value="1"/>
</dbReference>
<dbReference type="InterPro" id="IPR002716">
    <property type="entry name" value="PIN_dom"/>
</dbReference>
<evidence type="ECO:0000259" key="1">
    <source>
        <dbReference type="Pfam" id="PF13470"/>
    </source>
</evidence>
<accession>A0ABZ0J2N6</accession>
<proteinExistence type="predicted"/>
<dbReference type="Proteomes" id="UP001303211">
    <property type="component" value="Chromosome"/>
</dbReference>
<evidence type="ECO:0000313" key="2">
    <source>
        <dbReference type="EMBL" id="WOO31402.1"/>
    </source>
</evidence>
<protein>
    <submittedName>
        <fullName evidence="2">PIN domain-containing protein</fullName>
    </submittedName>
</protein>
<dbReference type="InterPro" id="IPR002850">
    <property type="entry name" value="PIN_toxin-like"/>
</dbReference>
<dbReference type="PANTHER" id="PTHR34610">
    <property type="entry name" value="SSL7007 PROTEIN"/>
    <property type="match status" value="1"/>
</dbReference>
<dbReference type="Gene3D" id="3.40.50.1010">
    <property type="entry name" value="5'-nuclease"/>
    <property type="match status" value="1"/>
</dbReference>
<dbReference type="EMBL" id="CP136921">
    <property type="protein sequence ID" value="WOO31402.1"/>
    <property type="molecule type" value="Genomic_DNA"/>
</dbReference>
<sequence>MRYLLDTNVLVAALRSSQGASHALVRRALQGELPLVVHQKLVYEYRDVFSRPTTLADTGLAWADAELVLAHLVARAQEVHVRYLWRPNLRDEGDNFVLEIAVAAWPCTLVTHNLADFARGQLRFPQIPITTPGQLLRSLTH</sequence>
<feature type="domain" description="PIN" evidence="1">
    <location>
        <begin position="2"/>
        <end position="114"/>
    </location>
</feature>
<dbReference type="Pfam" id="PF13470">
    <property type="entry name" value="PIN_3"/>
    <property type="match status" value="1"/>
</dbReference>
<name>A0ABZ0J2N6_9BURK</name>
<reference evidence="2 3" key="1">
    <citation type="submission" date="2023-03" db="EMBL/GenBank/DDBJ databases">
        <title>Diaphorobacter basophil sp. nov., isolated from a sewage-treatment plant.</title>
        <authorList>
            <person name="Yang K."/>
        </authorList>
    </citation>
    <scope>NUCLEOTIDE SEQUENCE [LARGE SCALE GENOMIC DNA]</scope>
    <source>
        <strain evidence="2 3">Y-1</strain>
    </source>
</reference>
<organism evidence="2 3">
    <name type="scientific">Diaphorobacter limosus</name>
    <dbReference type="NCBI Taxonomy" id="3036128"/>
    <lineage>
        <taxon>Bacteria</taxon>
        <taxon>Pseudomonadati</taxon>
        <taxon>Pseudomonadota</taxon>
        <taxon>Betaproteobacteria</taxon>
        <taxon>Burkholderiales</taxon>
        <taxon>Comamonadaceae</taxon>
        <taxon>Diaphorobacter</taxon>
    </lineage>
</organism>
<dbReference type="RefSeq" id="WP_317700870.1">
    <property type="nucleotide sequence ID" value="NZ_CP136921.1"/>
</dbReference>
<dbReference type="PANTHER" id="PTHR34610:SF3">
    <property type="entry name" value="SSL7007 PROTEIN"/>
    <property type="match status" value="1"/>
</dbReference>
<dbReference type="SUPFAM" id="SSF88723">
    <property type="entry name" value="PIN domain-like"/>
    <property type="match status" value="1"/>
</dbReference>
<gene>
    <name evidence="2" type="ORF">P4826_13395</name>
</gene>